<gene>
    <name evidence="1" type="ORF">HMPREF0494_0714</name>
</gene>
<organism evidence="1 2">
    <name type="scientific">Limosilactobacillus antri DSM 16041</name>
    <dbReference type="NCBI Taxonomy" id="525309"/>
    <lineage>
        <taxon>Bacteria</taxon>
        <taxon>Bacillati</taxon>
        <taxon>Bacillota</taxon>
        <taxon>Bacilli</taxon>
        <taxon>Lactobacillales</taxon>
        <taxon>Lactobacillaceae</taxon>
        <taxon>Limosilactobacillus</taxon>
    </lineage>
</organism>
<evidence type="ECO:0000313" key="1">
    <source>
        <dbReference type="EMBL" id="EEW54056.1"/>
    </source>
</evidence>
<name>C8P5X0_9LACO</name>
<comment type="caution">
    <text evidence="1">The sequence shown here is derived from an EMBL/GenBank/DDBJ whole genome shotgun (WGS) entry which is preliminary data.</text>
</comment>
<dbReference type="EMBL" id="ACLL01000018">
    <property type="protein sequence ID" value="EEW54056.1"/>
    <property type="molecule type" value="Genomic_DNA"/>
</dbReference>
<dbReference type="Proteomes" id="UP000003675">
    <property type="component" value="Unassembled WGS sequence"/>
</dbReference>
<proteinExistence type="predicted"/>
<dbReference type="AlphaFoldDB" id="C8P5X0"/>
<dbReference type="HOGENOM" id="CLU_3217657_0_0_9"/>
<reference evidence="1 2" key="1">
    <citation type="submission" date="2009-09" db="EMBL/GenBank/DDBJ databases">
        <authorList>
            <person name="Qin X."/>
            <person name="Bachman B."/>
            <person name="Battles P."/>
            <person name="Bell A."/>
            <person name="Bess C."/>
            <person name="Bickham C."/>
            <person name="Chaboub L."/>
            <person name="Chen D."/>
            <person name="Coyle M."/>
            <person name="Deiros D.R."/>
            <person name="Dinh H."/>
            <person name="Forbes L."/>
            <person name="Fowler G."/>
            <person name="Francisco L."/>
            <person name="Fu Q."/>
            <person name="Gubbala S."/>
            <person name="Hale W."/>
            <person name="Han Y."/>
            <person name="Hemphill L."/>
            <person name="Highlander S.K."/>
            <person name="Hirani K."/>
            <person name="Hogues M."/>
            <person name="Jackson L."/>
            <person name="Jakkamsetti A."/>
            <person name="Javaid M."/>
            <person name="Jiang H."/>
            <person name="Korchina V."/>
            <person name="Kovar C."/>
            <person name="Lara F."/>
            <person name="Lee S."/>
            <person name="Mata R."/>
            <person name="Mathew T."/>
            <person name="Moen C."/>
            <person name="Morales K."/>
            <person name="Munidasa M."/>
            <person name="Nazareth L."/>
            <person name="Ngo R."/>
            <person name="Nguyen L."/>
            <person name="Okwuonu G."/>
            <person name="Ongeri F."/>
            <person name="Patil S."/>
            <person name="Petrosino J."/>
            <person name="Pham C."/>
            <person name="Pham P."/>
            <person name="Pu L.-L."/>
            <person name="Puazo M."/>
            <person name="Raj R."/>
            <person name="Reid J."/>
            <person name="Rouhana J."/>
            <person name="Saada N."/>
            <person name="Shang Y."/>
            <person name="Simmons D."/>
            <person name="Thornton R."/>
            <person name="Warren J."/>
            <person name="Weissenberger G."/>
            <person name="Zhang J."/>
            <person name="Zhang L."/>
            <person name="Zhou C."/>
            <person name="Zhu D."/>
            <person name="Muzny D."/>
            <person name="Worley K."/>
            <person name="Gibbs R."/>
        </authorList>
    </citation>
    <scope>NUCLEOTIDE SEQUENCE [LARGE SCALE GENOMIC DNA]</scope>
    <source>
        <strain evidence="1 2">DSM 16041</strain>
    </source>
</reference>
<protein>
    <submittedName>
        <fullName evidence="1">Uncharacterized protein</fullName>
    </submittedName>
</protein>
<sequence>MATASPIPLGSVRVYGLVFEASGIQLFHPHAADEVAFGCRQLGR</sequence>
<evidence type="ECO:0000313" key="2">
    <source>
        <dbReference type="Proteomes" id="UP000003675"/>
    </source>
</evidence>
<accession>C8P5X0</accession>